<reference evidence="5" key="1">
    <citation type="submission" date="2018-12" db="EMBL/GenBank/DDBJ databases">
        <title>Genome sequence of Peanibacillus sp.</title>
        <authorList>
            <person name="Subramani G."/>
            <person name="Srinivasan S."/>
            <person name="Kim M.K."/>
        </authorList>
    </citation>
    <scope>NUCLEOTIDE SEQUENCE [LARGE SCALE GENOMIC DNA]</scope>
    <source>
        <strain evidence="5">18JY67-1</strain>
    </source>
</reference>
<feature type="binding site" evidence="3">
    <location>
        <position position="48"/>
    </location>
    <ligand>
        <name>a divalent metal cation</name>
        <dbReference type="ChEBI" id="CHEBI:60240"/>
    </ligand>
</feature>
<dbReference type="SUPFAM" id="SSF109854">
    <property type="entry name" value="DinB/YfiT-like putative metalloenzymes"/>
    <property type="match status" value="1"/>
</dbReference>
<dbReference type="InterPro" id="IPR007837">
    <property type="entry name" value="DinB"/>
</dbReference>
<organism evidence="4 5">
    <name type="scientific">Paenibacillus albus</name>
    <dbReference type="NCBI Taxonomy" id="2495582"/>
    <lineage>
        <taxon>Bacteria</taxon>
        <taxon>Bacillati</taxon>
        <taxon>Bacillota</taxon>
        <taxon>Bacilli</taxon>
        <taxon>Bacillales</taxon>
        <taxon>Paenibacillaceae</taxon>
        <taxon>Paenibacillus</taxon>
    </lineage>
</organism>
<keyword evidence="2 3" id="KW-0479">Metal-binding</keyword>
<dbReference type="AlphaFoldDB" id="A0A3S9A7S5"/>
<evidence type="ECO:0000256" key="1">
    <source>
        <dbReference type="ARBA" id="ARBA00008635"/>
    </source>
</evidence>
<evidence type="ECO:0000313" key="5">
    <source>
        <dbReference type="Proteomes" id="UP000272528"/>
    </source>
</evidence>
<dbReference type="PANTHER" id="PTHR37302:SF3">
    <property type="entry name" value="DAMAGE-INDUCIBLE PROTEIN DINB"/>
    <property type="match status" value="1"/>
</dbReference>
<accession>A0A3S9A7S5</accession>
<dbReference type="Pfam" id="PF05163">
    <property type="entry name" value="DinB"/>
    <property type="match status" value="1"/>
</dbReference>
<sequence>MELLLKQYDYIRRTREILFSYCEQIKNVEYITEVKQFGQGAIRGTHFHVAECYAFWLGEFGMGRPCGWREEMIADVAAMRRLFTEVDVLVHEFLERYALNIDIPVEGQFKGYKYAATPLWLFTHTVTHEFHHKGQIATMGRMIGYPPPDLDLIMTNGVVEDNL</sequence>
<dbReference type="RefSeq" id="WP_126017410.1">
    <property type="nucleotide sequence ID" value="NZ_CP034437.1"/>
</dbReference>
<feature type="binding site" evidence="3">
    <location>
        <position position="128"/>
    </location>
    <ligand>
        <name>a divalent metal cation</name>
        <dbReference type="ChEBI" id="CHEBI:60240"/>
    </ligand>
</feature>
<dbReference type="EMBL" id="CP034437">
    <property type="protein sequence ID" value="AZN41704.1"/>
    <property type="molecule type" value="Genomic_DNA"/>
</dbReference>
<gene>
    <name evidence="4" type="ORF">EJC50_20010</name>
</gene>
<dbReference type="OrthoDB" id="25666at2"/>
<comment type="similarity">
    <text evidence="1">Belongs to the DinB family.</text>
</comment>
<keyword evidence="5" id="KW-1185">Reference proteome</keyword>
<dbReference type="Proteomes" id="UP000272528">
    <property type="component" value="Chromosome"/>
</dbReference>
<dbReference type="GO" id="GO:0046872">
    <property type="term" value="F:metal ion binding"/>
    <property type="evidence" value="ECO:0007669"/>
    <property type="project" value="UniProtKB-KW"/>
</dbReference>
<dbReference type="PANTHER" id="PTHR37302">
    <property type="entry name" value="SLR1116 PROTEIN"/>
    <property type="match status" value="1"/>
</dbReference>
<feature type="binding site" evidence="3">
    <location>
        <position position="132"/>
    </location>
    <ligand>
        <name>a divalent metal cation</name>
        <dbReference type="ChEBI" id="CHEBI:60240"/>
    </ligand>
</feature>
<dbReference type="KEGG" id="palb:EJC50_20010"/>
<dbReference type="Gene3D" id="1.20.120.450">
    <property type="entry name" value="dinb family like domain"/>
    <property type="match status" value="1"/>
</dbReference>
<evidence type="ECO:0000256" key="3">
    <source>
        <dbReference type="PIRSR" id="PIRSR607837-1"/>
    </source>
</evidence>
<evidence type="ECO:0000256" key="2">
    <source>
        <dbReference type="ARBA" id="ARBA00022723"/>
    </source>
</evidence>
<proteinExistence type="inferred from homology"/>
<name>A0A3S9A7S5_9BACL</name>
<evidence type="ECO:0000313" key="4">
    <source>
        <dbReference type="EMBL" id="AZN41704.1"/>
    </source>
</evidence>
<protein>
    <submittedName>
        <fullName evidence="4">Damage-inducible protein DinB</fullName>
    </submittedName>
</protein>
<dbReference type="InterPro" id="IPR034660">
    <property type="entry name" value="DinB/YfiT-like"/>
</dbReference>